<comment type="subcellular location">
    <subcellularLocation>
        <location evidence="1">Cell outer membrane</location>
    </subcellularLocation>
</comment>
<dbReference type="CDD" id="cd07185">
    <property type="entry name" value="OmpA_C-like"/>
    <property type="match status" value="1"/>
</dbReference>
<feature type="region of interest" description="Disordered" evidence="5">
    <location>
        <begin position="56"/>
        <end position="81"/>
    </location>
</feature>
<dbReference type="AlphaFoldDB" id="A0A368SZ27"/>
<keyword evidence="2 4" id="KW-0472">Membrane</keyword>
<feature type="transmembrane region" description="Helical" evidence="6">
    <location>
        <begin position="20"/>
        <end position="40"/>
    </location>
</feature>
<evidence type="ECO:0000313" key="9">
    <source>
        <dbReference type="Proteomes" id="UP000253318"/>
    </source>
</evidence>
<evidence type="ECO:0000256" key="3">
    <source>
        <dbReference type="ARBA" id="ARBA00023237"/>
    </source>
</evidence>
<keyword evidence="6" id="KW-0812">Transmembrane</keyword>
<dbReference type="Pfam" id="PF00691">
    <property type="entry name" value="OmpA"/>
    <property type="match status" value="1"/>
</dbReference>
<dbReference type="PANTHER" id="PTHR30329">
    <property type="entry name" value="STATOR ELEMENT OF FLAGELLAR MOTOR COMPLEX"/>
    <property type="match status" value="1"/>
</dbReference>
<accession>A0A368SZ27</accession>
<name>A0A368SZ27_9ACTN</name>
<gene>
    <name evidence="8" type="ORF">DEF24_24695</name>
</gene>
<evidence type="ECO:0000256" key="5">
    <source>
        <dbReference type="SAM" id="MobiDB-lite"/>
    </source>
</evidence>
<dbReference type="InterPro" id="IPR006665">
    <property type="entry name" value="OmpA-like"/>
</dbReference>
<evidence type="ECO:0000256" key="2">
    <source>
        <dbReference type="ARBA" id="ARBA00023136"/>
    </source>
</evidence>
<evidence type="ECO:0000256" key="6">
    <source>
        <dbReference type="SAM" id="Phobius"/>
    </source>
</evidence>
<dbReference type="SUPFAM" id="SSF103088">
    <property type="entry name" value="OmpA-like"/>
    <property type="match status" value="1"/>
</dbReference>
<sequence>MRVRRGGRVRKVDPAFWPFVPSLPLFGVLLTSYLVLGLALSPVGVAGDDVAVATASGAGDGNRSSANSDSSAQDKAESVPMVGRPAEVKTRVLFAHGDYQLSSEASAALAEFVAEIERHEVRGVRVAGYADATGPAPVNDVVSLDRARAVADFLRAELSDAELVVEVIGHGSARPAADNGSPEGREANRRVEIVAGIACDD</sequence>
<proteinExistence type="predicted"/>
<keyword evidence="3" id="KW-0998">Cell outer membrane</keyword>
<dbReference type="PANTHER" id="PTHR30329:SF21">
    <property type="entry name" value="LIPOPROTEIN YIAD-RELATED"/>
    <property type="match status" value="1"/>
</dbReference>
<evidence type="ECO:0000259" key="7">
    <source>
        <dbReference type="PROSITE" id="PS51123"/>
    </source>
</evidence>
<protein>
    <recommendedName>
        <fullName evidence="7">OmpA-like domain-containing protein</fullName>
    </recommendedName>
</protein>
<evidence type="ECO:0000256" key="1">
    <source>
        <dbReference type="ARBA" id="ARBA00004442"/>
    </source>
</evidence>
<dbReference type="GO" id="GO:0009279">
    <property type="term" value="C:cell outer membrane"/>
    <property type="evidence" value="ECO:0007669"/>
    <property type="project" value="UniProtKB-SubCell"/>
</dbReference>
<dbReference type="EMBL" id="QEIN01000302">
    <property type="protein sequence ID" value="RCV50005.1"/>
    <property type="molecule type" value="Genomic_DNA"/>
</dbReference>
<keyword evidence="6" id="KW-1133">Transmembrane helix</keyword>
<keyword evidence="9" id="KW-1185">Reference proteome</keyword>
<dbReference type="InterPro" id="IPR050330">
    <property type="entry name" value="Bact_OuterMem_StrucFunc"/>
</dbReference>
<reference evidence="8 9" key="1">
    <citation type="submission" date="2018-04" db="EMBL/GenBank/DDBJ databases">
        <title>Novel actinobacteria from marine sediment.</title>
        <authorList>
            <person name="Ng Z.Y."/>
            <person name="Tan G.Y.A."/>
        </authorList>
    </citation>
    <scope>NUCLEOTIDE SEQUENCE [LARGE SCALE GENOMIC DNA]</scope>
    <source>
        <strain evidence="8 9">TPS81</strain>
    </source>
</reference>
<feature type="compositionally biased region" description="Polar residues" evidence="5">
    <location>
        <begin position="62"/>
        <end position="71"/>
    </location>
</feature>
<dbReference type="InterPro" id="IPR036737">
    <property type="entry name" value="OmpA-like_sf"/>
</dbReference>
<evidence type="ECO:0000313" key="8">
    <source>
        <dbReference type="EMBL" id="RCV50005.1"/>
    </source>
</evidence>
<dbReference type="PRINTS" id="PR01021">
    <property type="entry name" value="OMPADOMAIN"/>
</dbReference>
<dbReference type="PROSITE" id="PS51123">
    <property type="entry name" value="OMPA_2"/>
    <property type="match status" value="1"/>
</dbReference>
<dbReference type="Proteomes" id="UP000253318">
    <property type="component" value="Unassembled WGS sequence"/>
</dbReference>
<evidence type="ECO:0000256" key="4">
    <source>
        <dbReference type="PROSITE-ProRule" id="PRU00473"/>
    </source>
</evidence>
<comment type="caution">
    <text evidence="8">The sequence shown here is derived from an EMBL/GenBank/DDBJ whole genome shotgun (WGS) entry which is preliminary data.</text>
</comment>
<dbReference type="Gene3D" id="3.30.1330.60">
    <property type="entry name" value="OmpA-like domain"/>
    <property type="match status" value="1"/>
</dbReference>
<organism evidence="8 9">
    <name type="scientific">Marinitenerispora sediminis</name>
    <dbReference type="NCBI Taxonomy" id="1931232"/>
    <lineage>
        <taxon>Bacteria</taxon>
        <taxon>Bacillati</taxon>
        <taxon>Actinomycetota</taxon>
        <taxon>Actinomycetes</taxon>
        <taxon>Streptosporangiales</taxon>
        <taxon>Nocardiopsidaceae</taxon>
        <taxon>Marinitenerispora</taxon>
    </lineage>
</organism>
<dbReference type="InterPro" id="IPR006664">
    <property type="entry name" value="OMP_bac"/>
</dbReference>
<feature type="domain" description="OmpA-like" evidence="7">
    <location>
        <begin position="81"/>
        <end position="199"/>
    </location>
</feature>